<protein>
    <submittedName>
        <fullName evidence="2">Uncharacterized protein</fullName>
    </submittedName>
</protein>
<dbReference type="Proteomes" id="UP000756921">
    <property type="component" value="Unassembled WGS sequence"/>
</dbReference>
<dbReference type="OrthoDB" id="10603972at2759"/>
<dbReference type="AlphaFoldDB" id="A0A9P6KTW2"/>
<sequence>MLTWLSRLHRMEHMREHSEGHAATPPAPARHEVGARGGLVALLSHRDVSDRQTRCGVFAGLRDAVEVPSPVRLRSKHAIPSPPTGDIAPHFFLERTTFPPHDFAYAPSTVSPANLAGAHGMLLRPASRRATTPAHKQEHSSDPLCNARRAFACIQSDACCGLRTSPLPTRSTIRQSASPEMSAWAATRTQNMQRTLNIRMIMLERPYAAPGTTSEATQRLPFTGRAPSSPGKVDELLVVEGLHA</sequence>
<dbReference type="EMBL" id="WJXW01000003">
    <property type="protein sequence ID" value="KAF9738685.1"/>
    <property type="molecule type" value="Genomic_DNA"/>
</dbReference>
<feature type="region of interest" description="Disordered" evidence="1">
    <location>
        <begin position="210"/>
        <end position="229"/>
    </location>
</feature>
<proteinExistence type="predicted"/>
<name>A0A9P6KTW2_9PLEO</name>
<reference evidence="2" key="1">
    <citation type="journal article" date="2020" name="Mol. Plant Microbe Interact.">
        <title>Genome Sequence of the Biocontrol Agent Coniothyrium minitans strain Conio (IMI 134523).</title>
        <authorList>
            <person name="Patel D."/>
            <person name="Shittu T.A."/>
            <person name="Baroncelli R."/>
            <person name="Muthumeenakshi S."/>
            <person name="Osborne T.H."/>
            <person name="Janganan T.K."/>
            <person name="Sreenivasaprasad S."/>
        </authorList>
    </citation>
    <scope>NUCLEOTIDE SEQUENCE</scope>
    <source>
        <strain evidence="2">Conio</strain>
    </source>
</reference>
<accession>A0A9P6KTW2</accession>
<evidence type="ECO:0000313" key="2">
    <source>
        <dbReference type="EMBL" id="KAF9738685.1"/>
    </source>
</evidence>
<evidence type="ECO:0000313" key="3">
    <source>
        <dbReference type="Proteomes" id="UP000756921"/>
    </source>
</evidence>
<keyword evidence="3" id="KW-1185">Reference proteome</keyword>
<gene>
    <name evidence="2" type="ORF">PMIN01_03968</name>
</gene>
<evidence type="ECO:0000256" key="1">
    <source>
        <dbReference type="SAM" id="MobiDB-lite"/>
    </source>
</evidence>
<organism evidence="2 3">
    <name type="scientific">Paraphaeosphaeria minitans</name>
    <dbReference type="NCBI Taxonomy" id="565426"/>
    <lineage>
        <taxon>Eukaryota</taxon>
        <taxon>Fungi</taxon>
        <taxon>Dikarya</taxon>
        <taxon>Ascomycota</taxon>
        <taxon>Pezizomycotina</taxon>
        <taxon>Dothideomycetes</taxon>
        <taxon>Pleosporomycetidae</taxon>
        <taxon>Pleosporales</taxon>
        <taxon>Massarineae</taxon>
        <taxon>Didymosphaeriaceae</taxon>
        <taxon>Paraphaeosphaeria</taxon>
    </lineage>
</organism>
<comment type="caution">
    <text evidence="2">The sequence shown here is derived from an EMBL/GenBank/DDBJ whole genome shotgun (WGS) entry which is preliminary data.</text>
</comment>